<evidence type="ECO:0000256" key="1">
    <source>
        <dbReference type="SAM" id="MobiDB-lite"/>
    </source>
</evidence>
<comment type="caution">
    <text evidence="2">The sequence shown here is derived from an EMBL/GenBank/DDBJ whole genome shotgun (WGS) entry which is preliminary data.</text>
</comment>
<evidence type="ECO:0000313" key="2">
    <source>
        <dbReference type="EMBL" id="TYK26682.1"/>
    </source>
</evidence>
<dbReference type="EMBL" id="SSTD01003373">
    <property type="protein sequence ID" value="TYK26682.1"/>
    <property type="molecule type" value="Genomic_DNA"/>
</dbReference>
<gene>
    <name evidence="2" type="ORF">E5676_scaffold313G003410</name>
</gene>
<feature type="compositionally biased region" description="Polar residues" evidence="1">
    <location>
        <begin position="237"/>
        <end position="256"/>
    </location>
</feature>
<name>A0A5D3DT69_CUCMM</name>
<dbReference type="Proteomes" id="UP000321947">
    <property type="component" value="Unassembled WGS sequence"/>
</dbReference>
<feature type="region of interest" description="Disordered" evidence="1">
    <location>
        <begin position="210"/>
        <end position="256"/>
    </location>
</feature>
<proteinExistence type="predicted"/>
<accession>A0A5D3DT69</accession>
<dbReference type="AlphaFoldDB" id="A0A5D3DT69"/>
<reference evidence="2 3" key="1">
    <citation type="submission" date="2019-08" db="EMBL/GenBank/DDBJ databases">
        <title>Draft genome sequences of two oriental melons (Cucumis melo L. var makuwa).</title>
        <authorList>
            <person name="Kwon S.-Y."/>
        </authorList>
    </citation>
    <scope>NUCLEOTIDE SEQUENCE [LARGE SCALE GENOMIC DNA]</scope>
    <source>
        <strain evidence="3">cv. Chang Bougi</strain>
        <tissue evidence="2">Leaf</tissue>
    </source>
</reference>
<organism evidence="2 3">
    <name type="scientific">Cucumis melo var. makuwa</name>
    <name type="common">Oriental melon</name>
    <dbReference type="NCBI Taxonomy" id="1194695"/>
    <lineage>
        <taxon>Eukaryota</taxon>
        <taxon>Viridiplantae</taxon>
        <taxon>Streptophyta</taxon>
        <taxon>Embryophyta</taxon>
        <taxon>Tracheophyta</taxon>
        <taxon>Spermatophyta</taxon>
        <taxon>Magnoliopsida</taxon>
        <taxon>eudicotyledons</taxon>
        <taxon>Gunneridae</taxon>
        <taxon>Pentapetalae</taxon>
        <taxon>rosids</taxon>
        <taxon>fabids</taxon>
        <taxon>Cucurbitales</taxon>
        <taxon>Cucurbitaceae</taxon>
        <taxon>Benincaseae</taxon>
        <taxon>Cucumis</taxon>
    </lineage>
</organism>
<evidence type="ECO:0000313" key="3">
    <source>
        <dbReference type="Proteomes" id="UP000321947"/>
    </source>
</evidence>
<protein>
    <submittedName>
        <fullName evidence="2">UBN2_3 domain-containing protein</fullName>
    </submittedName>
</protein>
<sequence length="289" mass="31518">MPGSALPWMSGYGVFRTQRPAFLPSSGNQQPATFSYTAARTYTFTISTTAHAAVRTCQPPTLVQSSAVGVIVSPPAGLAANPSCCPQVGNPTHSTFEQIAVIEAMLEASSNNYLTSPLYSENPRNCLEISQRWHTLRIEEVDMIYVFVAGLNPKFGIIRRRILNQRPIPSLMDVCYECDVPSHDNEKHNGKPIPICEHCEEQWDTKEQHWKLHGRPPGGKKCPSNDKQDTGRAYMSESASPSQLPGDLNSTTLGATAQSSIPQSFSLISVDGKNPGCWTLAPLIRTGSS</sequence>